<dbReference type="EMBL" id="FR824070">
    <property type="protein sequence ID" value="CCA16780.1"/>
    <property type="molecule type" value="Genomic_DNA"/>
</dbReference>
<name>F0W6N5_9STRA</name>
<proteinExistence type="predicted"/>
<dbReference type="HOGENOM" id="CLU_1734843_0_0_1"/>
<reference evidence="1" key="2">
    <citation type="submission" date="2011-02" db="EMBL/GenBank/DDBJ databases">
        <authorList>
            <person name="MacLean D."/>
        </authorList>
    </citation>
    <scope>NUCLEOTIDE SEQUENCE</scope>
</reference>
<protein>
    <submittedName>
        <fullName evidence="1">AlNc14C25G2523 protein</fullName>
    </submittedName>
</protein>
<organism evidence="1">
    <name type="scientific">Albugo laibachii Nc14</name>
    <dbReference type="NCBI Taxonomy" id="890382"/>
    <lineage>
        <taxon>Eukaryota</taxon>
        <taxon>Sar</taxon>
        <taxon>Stramenopiles</taxon>
        <taxon>Oomycota</taxon>
        <taxon>Peronosporomycetes</taxon>
        <taxon>Albuginales</taxon>
        <taxon>Albuginaceae</taxon>
        <taxon>Albugo</taxon>
    </lineage>
</organism>
<dbReference type="AlphaFoldDB" id="F0W6N5"/>
<evidence type="ECO:0000313" key="1">
    <source>
        <dbReference type="EMBL" id="CCA16780.1"/>
    </source>
</evidence>
<accession>F0W6N5</accession>
<gene>
    <name evidence="1" type="primary">AlNc14C25G2523</name>
    <name evidence="1" type="ORF">ALNC14_029230</name>
</gene>
<reference evidence="1" key="1">
    <citation type="journal article" date="2011" name="PLoS Biol.">
        <title>Gene gain and loss during evolution of obligate parasitism in the white rust pathogen of Arabidopsis thaliana.</title>
        <authorList>
            <person name="Kemen E."/>
            <person name="Gardiner A."/>
            <person name="Schultz-Larsen T."/>
            <person name="Kemen A.C."/>
            <person name="Balmuth A.L."/>
            <person name="Robert-Seilaniantz A."/>
            <person name="Bailey K."/>
            <person name="Holub E."/>
            <person name="Studholme D.J."/>
            <person name="Maclean D."/>
            <person name="Jones J.D."/>
        </authorList>
    </citation>
    <scope>NUCLEOTIDE SEQUENCE</scope>
</reference>
<sequence>MSTNPKVSPWRTSLNRRNPCVKTRLELRRSIASSSQSLRTEATYHEIVCRWEASRVVGLGCQIRSSKTLSNFEGHDSMILETGQALDCTPNGKLLASRMKDHGNAVFKSLLKSRSIAQASKLPGGNIRVMVTTEDACHELECQLANIPGAK</sequence>